<dbReference type="InterPro" id="IPR055323">
    <property type="entry name" value="C57A10.07/YOR238W"/>
</dbReference>
<keyword evidence="1" id="KW-1133">Transmembrane helix</keyword>
<comment type="caution">
    <text evidence="2">The sequence shown here is derived from an EMBL/GenBank/DDBJ whole genome shotgun (WGS) entry which is preliminary data.</text>
</comment>
<dbReference type="Proteomes" id="UP001314170">
    <property type="component" value="Unassembled WGS sequence"/>
</dbReference>
<reference evidence="2 3" key="1">
    <citation type="submission" date="2024-01" db="EMBL/GenBank/DDBJ databases">
        <authorList>
            <person name="Waweru B."/>
        </authorList>
    </citation>
    <scope>NUCLEOTIDE SEQUENCE [LARGE SCALE GENOMIC DNA]</scope>
</reference>
<proteinExistence type="predicted"/>
<evidence type="ECO:0000313" key="3">
    <source>
        <dbReference type="Proteomes" id="UP001314170"/>
    </source>
</evidence>
<gene>
    <name evidence="2" type="ORF">DCAF_LOCUS19504</name>
</gene>
<sequence>MNISKSFNAYPRGDFDLESGIALKRSRKSKNLSFHPFKMIKYFANRLHYYYKLHPFLLFFISLSLGVTILIVLSIYESRYRTVNDYRKLDLGTYDNAFAKLTNLVMVAGHSVYTSSSCGKVDKEDSWFLESYQKHPGQAATFVTHIQEGVEVVAKDDGALLLFSGGETRKDAGPRSEAQSYWAVAESKGWFGNEESVRWRALTEEYARDSFENLLFSVCRFRELTGKYPQNITVVSYDFKKERFANLHRSAIGFPESRFFYSGTPASSTSKGAALKGESLVRAQFQEDPYGCKGSLWRKKLGRDPFHRSIPYPNGCSEIEGLFRYCGEALYPGHLPWA</sequence>
<dbReference type="PANTHER" id="PTHR28110">
    <property type="entry name" value="TRANSMEMBRANE PROTEIN"/>
    <property type="match status" value="1"/>
</dbReference>
<organism evidence="2 3">
    <name type="scientific">Dovyalis caffra</name>
    <dbReference type="NCBI Taxonomy" id="77055"/>
    <lineage>
        <taxon>Eukaryota</taxon>
        <taxon>Viridiplantae</taxon>
        <taxon>Streptophyta</taxon>
        <taxon>Embryophyta</taxon>
        <taxon>Tracheophyta</taxon>
        <taxon>Spermatophyta</taxon>
        <taxon>Magnoliopsida</taxon>
        <taxon>eudicotyledons</taxon>
        <taxon>Gunneridae</taxon>
        <taxon>Pentapetalae</taxon>
        <taxon>rosids</taxon>
        <taxon>fabids</taxon>
        <taxon>Malpighiales</taxon>
        <taxon>Salicaceae</taxon>
        <taxon>Flacourtieae</taxon>
        <taxon>Dovyalis</taxon>
    </lineage>
</organism>
<keyword evidence="1" id="KW-0812">Transmembrane</keyword>
<evidence type="ECO:0000313" key="2">
    <source>
        <dbReference type="EMBL" id="CAK7346826.1"/>
    </source>
</evidence>
<dbReference type="EMBL" id="CAWUPB010001173">
    <property type="protein sequence ID" value="CAK7346826.1"/>
    <property type="molecule type" value="Genomic_DNA"/>
</dbReference>
<keyword evidence="1" id="KW-0472">Membrane</keyword>
<feature type="transmembrane region" description="Helical" evidence="1">
    <location>
        <begin position="56"/>
        <end position="76"/>
    </location>
</feature>
<dbReference type="PANTHER" id="PTHR28110:SF1">
    <property type="entry name" value="TRANSMEMBRANE PROTEIN"/>
    <property type="match status" value="1"/>
</dbReference>
<evidence type="ECO:0000256" key="1">
    <source>
        <dbReference type="SAM" id="Phobius"/>
    </source>
</evidence>
<dbReference type="AlphaFoldDB" id="A0AAV1S5W8"/>
<name>A0AAV1S5W8_9ROSI</name>
<accession>A0AAV1S5W8</accession>
<evidence type="ECO:0008006" key="4">
    <source>
        <dbReference type="Google" id="ProtNLM"/>
    </source>
</evidence>
<dbReference type="GO" id="GO:0005737">
    <property type="term" value="C:cytoplasm"/>
    <property type="evidence" value="ECO:0007669"/>
    <property type="project" value="TreeGrafter"/>
</dbReference>
<keyword evidence="3" id="KW-1185">Reference proteome</keyword>
<protein>
    <recommendedName>
        <fullName evidence="4">DUF218 domain-containing protein</fullName>
    </recommendedName>
</protein>